<dbReference type="RefSeq" id="WP_379875937.1">
    <property type="nucleotide sequence ID" value="NZ_JBHUIP010000007.1"/>
</dbReference>
<keyword evidence="1" id="KW-1133">Transmembrane helix</keyword>
<gene>
    <name evidence="3" type="ORF">ACFSM5_08730</name>
</gene>
<evidence type="ECO:0000256" key="1">
    <source>
        <dbReference type="SAM" id="Phobius"/>
    </source>
</evidence>
<evidence type="ECO:0000313" key="4">
    <source>
        <dbReference type="Proteomes" id="UP001597295"/>
    </source>
</evidence>
<proteinExistence type="predicted"/>
<dbReference type="Pfam" id="PF09608">
    <property type="entry name" value="Alph_Pro_TM"/>
    <property type="match status" value="1"/>
</dbReference>
<organism evidence="3 4">
    <name type="scientific">Lacibacterium aquatile</name>
    <dbReference type="NCBI Taxonomy" id="1168082"/>
    <lineage>
        <taxon>Bacteria</taxon>
        <taxon>Pseudomonadati</taxon>
        <taxon>Pseudomonadota</taxon>
        <taxon>Alphaproteobacteria</taxon>
        <taxon>Rhodospirillales</taxon>
        <taxon>Rhodospirillaceae</taxon>
    </lineage>
</organism>
<sequence length="244" mass="25986">MKGLLLILALLALPSAARAQAVIADLTQHLIAITTGFTGTDVTLFGATDGESDLIVIVRGPENKVTVRRKERILGLWLNAHSATYEGVPGFYAIAATKPIGDILRGEMLVRQQIGVENLALVPTRDDLSDGDQLAFREALIRGKQQTGLFSSQIGTVTTLGNRLFRTALVLPSNVPVGYYQVHVYAVRGGQIVGAQTTPLEVQQIGAAAELSDLAHVHGLIYGLLAIGASILVGWLGSLVFRRA</sequence>
<keyword evidence="4" id="KW-1185">Reference proteome</keyword>
<feature type="transmembrane region" description="Helical" evidence="1">
    <location>
        <begin position="220"/>
        <end position="241"/>
    </location>
</feature>
<protein>
    <submittedName>
        <fullName evidence="3">TIGR02186 family protein</fullName>
    </submittedName>
</protein>
<reference evidence="4" key="1">
    <citation type="journal article" date="2019" name="Int. J. Syst. Evol. Microbiol.">
        <title>The Global Catalogue of Microorganisms (GCM) 10K type strain sequencing project: providing services to taxonomists for standard genome sequencing and annotation.</title>
        <authorList>
            <consortium name="The Broad Institute Genomics Platform"/>
            <consortium name="The Broad Institute Genome Sequencing Center for Infectious Disease"/>
            <person name="Wu L."/>
            <person name="Ma J."/>
        </authorList>
    </citation>
    <scope>NUCLEOTIDE SEQUENCE [LARGE SCALE GENOMIC DNA]</scope>
    <source>
        <strain evidence="4">CGMCC 1.19062</strain>
    </source>
</reference>
<evidence type="ECO:0000313" key="3">
    <source>
        <dbReference type="EMBL" id="MFD2262969.1"/>
    </source>
</evidence>
<dbReference type="EMBL" id="JBHUIP010000007">
    <property type="protein sequence ID" value="MFD2262969.1"/>
    <property type="molecule type" value="Genomic_DNA"/>
</dbReference>
<comment type="caution">
    <text evidence="3">The sequence shown here is derived from an EMBL/GenBank/DDBJ whole genome shotgun (WGS) entry which is preliminary data.</text>
</comment>
<name>A0ABW5DPX9_9PROT</name>
<accession>A0ABW5DPX9</accession>
<evidence type="ECO:0000256" key="2">
    <source>
        <dbReference type="SAM" id="SignalP"/>
    </source>
</evidence>
<feature type="chain" id="PRO_5047462974" evidence="2">
    <location>
        <begin position="20"/>
        <end position="244"/>
    </location>
</feature>
<keyword evidence="1" id="KW-0472">Membrane</keyword>
<keyword evidence="2" id="KW-0732">Signal</keyword>
<keyword evidence="1" id="KW-0812">Transmembrane</keyword>
<dbReference type="InterPro" id="IPR019088">
    <property type="entry name" value="CHP02186-rel_TM"/>
</dbReference>
<dbReference type="Proteomes" id="UP001597295">
    <property type="component" value="Unassembled WGS sequence"/>
</dbReference>
<feature type="signal peptide" evidence="2">
    <location>
        <begin position="1"/>
        <end position="19"/>
    </location>
</feature>